<organism evidence="3 4">
    <name type="scientific">Fistulifera solaris</name>
    <name type="common">Oleaginous diatom</name>
    <dbReference type="NCBI Taxonomy" id="1519565"/>
    <lineage>
        <taxon>Eukaryota</taxon>
        <taxon>Sar</taxon>
        <taxon>Stramenopiles</taxon>
        <taxon>Ochrophyta</taxon>
        <taxon>Bacillariophyta</taxon>
        <taxon>Bacillariophyceae</taxon>
        <taxon>Bacillariophycidae</taxon>
        <taxon>Naviculales</taxon>
        <taxon>Naviculaceae</taxon>
        <taxon>Fistulifera</taxon>
    </lineage>
</organism>
<dbReference type="OrthoDB" id="41634at2759"/>
<evidence type="ECO:0000313" key="3">
    <source>
        <dbReference type="EMBL" id="GAX13693.1"/>
    </source>
</evidence>
<feature type="transmembrane region" description="Helical" evidence="2">
    <location>
        <begin position="37"/>
        <end position="57"/>
    </location>
</feature>
<accession>A0A1Z5JI52</accession>
<dbReference type="Gene3D" id="3.90.550.20">
    <property type="match status" value="1"/>
</dbReference>
<dbReference type="SUPFAM" id="SSF53448">
    <property type="entry name" value="Nucleotide-diphospho-sugar transferases"/>
    <property type="match status" value="1"/>
</dbReference>
<dbReference type="EMBL" id="BDSP01000072">
    <property type="protein sequence ID" value="GAX13693.1"/>
    <property type="molecule type" value="Genomic_DNA"/>
</dbReference>
<dbReference type="Proteomes" id="UP000198406">
    <property type="component" value="Unassembled WGS sequence"/>
</dbReference>
<dbReference type="AlphaFoldDB" id="A0A1Z5JI52"/>
<evidence type="ECO:0000256" key="1">
    <source>
        <dbReference type="SAM" id="MobiDB-lite"/>
    </source>
</evidence>
<keyword evidence="2" id="KW-0472">Membrane</keyword>
<dbReference type="Pfam" id="PF04488">
    <property type="entry name" value="Gly_transf_sug"/>
    <property type="match status" value="1"/>
</dbReference>
<keyword evidence="2" id="KW-1133">Transmembrane helix</keyword>
<dbReference type="PANTHER" id="PTHR31834:SF1">
    <property type="entry name" value="INITIATION-SPECIFIC ALPHA-1,6-MANNOSYLTRANSFERASE"/>
    <property type="match status" value="1"/>
</dbReference>
<evidence type="ECO:0000313" key="4">
    <source>
        <dbReference type="Proteomes" id="UP000198406"/>
    </source>
</evidence>
<proteinExistence type="predicted"/>
<dbReference type="InParanoid" id="A0A1Z5JI52"/>
<feature type="region of interest" description="Disordered" evidence="1">
    <location>
        <begin position="1"/>
        <end position="30"/>
    </location>
</feature>
<keyword evidence="2" id="KW-0812">Transmembrane</keyword>
<keyword evidence="4" id="KW-1185">Reference proteome</keyword>
<dbReference type="GO" id="GO:0006487">
    <property type="term" value="P:protein N-linked glycosylation"/>
    <property type="evidence" value="ECO:0007669"/>
    <property type="project" value="TreeGrafter"/>
</dbReference>
<dbReference type="GO" id="GO:0000009">
    <property type="term" value="F:alpha-1,6-mannosyltransferase activity"/>
    <property type="evidence" value="ECO:0007669"/>
    <property type="project" value="InterPro"/>
</dbReference>
<evidence type="ECO:0000256" key="2">
    <source>
        <dbReference type="SAM" id="Phobius"/>
    </source>
</evidence>
<comment type="caution">
    <text evidence="3">The sequence shown here is derived from an EMBL/GenBank/DDBJ whole genome shotgun (WGS) entry which is preliminary data.</text>
</comment>
<protein>
    <submittedName>
        <fullName evidence="3">Uncharacterized protein</fullName>
    </submittedName>
</protein>
<dbReference type="InterPro" id="IPR039367">
    <property type="entry name" value="Och1-like"/>
</dbReference>
<dbReference type="InterPro" id="IPR007577">
    <property type="entry name" value="GlycoTrfase_DXD_sugar-bd_CS"/>
</dbReference>
<name>A0A1Z5JI52_FISSO</name>
<dbReference type="PANTHER" id="PTHR31834">
    <property type="entry name" value="INITIATION-SPECIFIC ALPHA-1,6-MANNOSYLTRANSFERASE"/>
    <property type="match status" value="1"/>
</dbReference>
<reference evidence="3 4" key="1">
    <citation type="journal article" date="2015" name="Plant Cell">
        <title>Oil accumulation by the oleaginous diatom Fistulifera solaris as revealed by the genome and transcriptome.</title>
        <authorList>
            <person name="Tanaka T."/>
            <person name="Maeda Y."/>
            <person name="Veluchamy A."/>
            <person name="Tanaka M."/>
            <person name="Abida H."/>
            <person name="Marechal E."/>
            <person name="Bowler C."/>
            <person name="Muto M."/>
            <person name="Sunaga Y."/>
            <person name="Tanaka M."/>
            <person name="Yoshino T."/>
            <person name="Taniguchi T."/>
            <person name="Fukuda Y."/>
            <person name="Nemoto M."/>
            <person name="Matsumoto M."/>
            <person name="Wong P.S."/>
            <person name="Aburatani S."/>
            <person name="Fujibuchi W."/>
        </authorList>
    </citation>
    <scope>NUCLEOTIDE SEQUENCE [LARGE SCALE GENOMIC DNA]</scope>
    <source>
        <strain evidence="3 4">JPCC DA0580</strain>
    </source>
</reference>
<sequence length="743" mass="83849">MTVPIRPSKNLHHSAHNSSATNSGPKAKEAKRARANAMLRTIVTALILTGGFFIFSINKWSPWLLHDLPVSGLSSTTSMLFSTIPSTPFRVFGPMPSSGIPPLITDFIEEFDAAGTGSAQMSFNFYTQAQQRTFVQQYCHDSLAQFDALASQYATQLWKYCVMATQQGNVYWDSEQVTLTVLWQDLLPNAQSSVAIALPDDRWHPGFLYLAPSSLPMASTFLRYWTTTSTTDTREPVAPRVTSWTLWQAQCTFGEEVEHATCPVPYKGHCCQVWSQQEENGRQEAPILLIRDPWLSKHDREEATPSTNVPFAFIDRPDEMTDASLGMDMDHLPFVATVREYPTGATPATLLETPNFFDILLMNDCLPSGKECFKCLKTGYDGDQGGDCQLCQAQCPCYCQALCQIRPPPKRLMAEWKVTRPRVSKDPERLIPRIIHQTWYEPVTKEKYPNMSRLIESFRQSGWHYEFYDDDRAAQFLQAHFPPAVREAYDAILPGAFKADLFRYCVLLIMGGVYADMDIMLESNLDELIPPSVGFMTPQDTPGMTLGHRHCLWNGFLAAAPGHPFLAQTVQNVVNHARNRYTSVDYDDMLCPNPVLAVSHTVDTLFTAGPCILGASINDVLQLHRQTGFEPGDIELFPNHNGEEDDDADYLKKMALSPNDPRFLIPGRSIILKQDKEDMGSHRFTWEEMNMVAAATDMPDYDDRPKTLEHYSKTHEKFGVYGLNKLYRDAHRANEEFTVTIVP</sequence>
<dbReference type="GO" id="GO:0000136">
    <property type="term" value="C:mannan polymerase complex"/>
    <property type="evidence" value="ECO:0007669"/>
    <property type="project" value="TreeGrafter"/>
</dbReference>
<dbReference type="InterPro" id="IPR029044">
    <property type="entry name" value="Nucleotide-diphossugar_trans"/>
</dbReference>
<gene>
    <name evidence="3" type="ORF">FisN_2Hh560</name>
</gene>